<dbReference type="InterPro" id="IPR028082">
    <property type="entry name" value="Peripla_BP_I"/>
</dbReference>
<keyword evidence="2" id="KW-0238">DNA-binding</keyword>
<dbReference type="Pfam" id="PF00356">
    <property type="entry name" value="LacI"/>
    <property type="match status" value="1"/>
</dbReference>
<keyword evidence="6" id="KW-1185">Reference proteome</keyword>
<evidence type="ECO:0000313" key="5">
    <source>
        <dbReference type="EMBL" id="TDP84332.1"/>
    </source>
</evidence>
<dbReference type="PANTHER" id="PTHR30146">
    <property type="entry name" value="LACI-RELATED TRANSCRIPTIONAL REPRESSOR"/>
    <property type="match status" value="1"/>
</dbReference>
<comment type="caution">
    <text evidence="5">The sequence shown here is derived from an EMBL/GenBank/DDBJ whole genome shotgun (WGS) entry which is preliminary data.</text>
</comment>
<organism evidence="5 6">
    <name type="scientific">Oharaeibacter diazotrophicus</name>
    <dbReference type="NCBI Taxonomy" id="1920512"/>
    <lineage>
        <taxon>Bacteria</taxon>
        <taxon>Pseudomonadati</taxon>
        <taxon>Pseudomonadota</taxon>
        <taxon>Alphaproteobacteria</taxon>
        <taxon>Hyphomicrobiales</taxon>
        <taxon>Pleomorphomonadaceae</taxon>
        <taxon>Oharaeibacter</taxon>
    </lineage>
</organism>
<dbReference type="SUPFAM" id="SSF53822">
    <property type="entry name" value="Periplasmic binding protein-like I"/>
    <property type="match status" value="1"/>
</dbReference>
<dbReference type="InterPro" id="IPR000843">
    <property type="entry name" value="HTH_LacI"/>
</dbReference>
<feature type="domain" description="HTH lacI-type" evidence="4">
    <location>
        <begin position="4"/>
        <end position="58"/>
    </location>
</feature>
<evidence type="ECO:0000313" key="6">
    <source>
        <dbReference type="Proteomes" id="UP000294547"/>
    </source>
</evidence>
<dbReference type="CDD" id="cd01392">
    <property type="entry name" value="HTH_LacI"/>
    <property type="match status" value="1"/>
</dbReference>
<accession>A0A4R6RDV0</accession>
<protein>
    <submittedName>
        <fullName evidence="5">LacI family transcriptional regulator</fullName>
    </submittedName>
</protein>
<dbReference type="GO" id="GO:0000976">
    <property type="term" value="F:transcription cis-regulatory region binding"/>
    <property type="evidence" value="ECO:0007669"/>
    <property type="project" value="TreeGrafter"/>
</dbReference>
<dbReference type="Proteomes" id="UP000294547">
    <property type="component" value="Unassembled WGS sequence"/>
</dbReference>
<dbReference type="PROSITE" id="PS00356">
    <property type="entry name" value="HTH_LACI_1"/>
    <property type="match status" value="1"/>
</dbReference>
<name>A0A4R6RDV0_9HYPH</name>
<dbReference type="InterPro" id="IPR046335">
    <property type="entry name" value="LacI/GalR-like_sensor"/>
</dbReference>
<dbReference type="InterPro" id="IPR010982">
    <property type="entry name" value="Lambda_DNA-bd_dom_sf"/>
</dbReference>
<evidence type="ECO:0000259" key="4">
    <source>
        <dbReference type="PROSITE" id="PS50932"/>
    </source>
</evidence>
<dbReference type="PANTHER" id="PTHR30146:SF109">
    <property type="entry name" value="HTH-TYPE TRANSCRIPTIONAL REGULATOR GALS"/>
    <property type="match status" value="1"/>
</dbReference>
<dbReference type="SUPFAM" id="SSF47413">
    <property type="entry name" value="lambda repressor-like DNA-binding domains"/>
    <property type="match status" value="1"/>
</dbReference>
<dbReference type="SMART" id="SM00354">
    <property type="entry name" value="HTH_LACI"/>
    <property type="match status" value="1"/>
</dbReference>
<dbReference type="Gene3D" id="3.40.50.2300">
    <property type="match status" value="2"/>
</dbReference>
<dbReference type="EMBL" id="SNXY01000008">
    <property type="protein sequence ID" value="TDP84332.1"/>
    <property type="molecule type" value="Genomic_DNA"/>
</dbReference>
<reference evidence="5 6" key="1">
    <citation type="submission" date="2019-03" db="EMBL/GenBank/DDBJ databases">
        <title>Genomic Encyclopedia of Type Strains, Phase IV (KMG-IV): sequencing the most valuable type-strain genomes for metagenomic binning, comparative biology and taxonomic classification.</title>
        <authorList>
            <person name="Goeker M."/>
        </authorList>
    </citation>
    <scope>NUCLEOTIDE SEQUENCE [LARGE SCALE GENOMIC DNA]</scope>
    <source>
        <strain evidence="5 6">DSM 102969</strain>
    </source>
</reference>
<dbReference type="RefSeq" id="WP_126540345.1">
    <property type="nucleotide sequence ID" value="NZ_BSPM01000002.1"/>
</dbReference>
<proteinExistence type="predicted"/>
<sequence length="336" mass="35146">MARVGIRDVAARAGVSVGTVSRVINDHPSVTPEVRAAVKAIVAELDYRPDTFAQSMRRRTSRTVGVVVPDLANPFFAEILQSAERAARTAGHDVLFVSSLEDPDAEADHLRTLAGRKVDGIVLVPSDGAHRIDPPKGVRLVLVDRMLPGFPGVSADHRGGARTAVEHLIGLGHRRIGCIAGPAGAGPARERLEGYLDVMAPRMPAGPEAEGLVVYGPFDYSGGRRAAAYLLDRPAAERPTAIFAGSDQQAIGALRAAADLGLAVPRDLSVVGFDGVPLSDLVNPRLTTVVQPVARLAGAAVEMILGTRPLPPPGQPLLFGCDLAERESTAPPPVAG</sequence>
<dbReference type="CDD" id="cd06267">
    <property type="entry name" value="PBP1_LacI_sugar_binding-like"/>
    <property type="match status" value="1"/>
</dbReference>
<keyword evidence="3" id="KW-0804">Transcription</keyword>
<dbReference type="OrthoDB" id="7946617at2"/>
<gene>
    <name evidence="5" type="ORF">EDD54_2939</name>
</gene>
<dbReference type="PROSITE" id="PS50932">
    <property type="entry name" value="HTH_LACI_2"/>
    <property type="match status" value="1"/>
</dbReference>
<dbReference type="AlphaFoldDB" id="A0A4R6RDV0"/>
<dbReference type="Pfam" id="PF13377">
    <property type="entry name" value="Peripla_BP_3"/>
    <property type="match status" value="1"/>
</dbReference>
<dbReference type="Gene3D" id="1.10.260.40">
    <property type="entry name" value="lambda repressor-like DNA-binding domains"/>
    <property type="match status" value="1"/>
</dbReference>
<dbReference type="GO" id="GO:0003700">
    <property type="term" value="F:DNA-binding transcription factor activity"/>
    <property type="evidence" value="ECO:0007669"/>
    <property type="project" value="TreeGrafter"/>
</dbReference>
<evidence type="ECO:0000256" key="2">
    <source>
        <dbReference type="ARBA" id="ARBA00023125"/>
    </source>
</evidence>
<keyword evidence="1" id="KW-0805">Transcription regulation</keyword>
<evidence type="ECO:0000256" key="3">
    <source>
        <dbReference type="ARBA" id="ARBA00023163"/>
    </source>
</evidence>
<evidence type="ECO:0000256" key="1">
    <source>
        <dbReference type="ARBA" id="ARBA00023015"/>
    </source>
</evidence>